<gene>
    <name evidence="12 14" type="primary">apt</name>
</gene>
<evidence type="ECO:0000256" key="6">
    <source>
        <dbReference type="ARBA" id="ARBA00011738"/>
    </source>
</evidence>
<reference evidence="14" key="1">
    <citation type="journal article" date="2014" name="Genome Biol. Evol.">
        <title>Pangenome evidence for extensive interdomain horizontal transfer affecting lineage core and shell genes in uncultured planktonic thaumarchaeota and euryarchaeota.</title>
        <authorList>
            <person name="Deschamps P."/>
            <person name="Zivanovic Y."/>
            <person name="Moreira D."/>
            <person name="Rodriguez-Valera F."/>
            <person name="Lopez-Garcia P."/>
        </authorList>
    </citation>
    <scope>NUCLEOTIDE SEQUENCE</scope>
</reference>
<dbReference type="EC" id="2.4.2.7" evidence="7 12"/>
<dbReference type="NCBIfam" id="NF002636">
    <property type="entry name" value="PRK02304.1-5"/>
    <property type="match status" value="1"/>
</dbReference>
<dbReference type="InterPro" id="IPR000836">
    <property type="entry name" value="PRTase_dom"/>
</dbReference>
<dbReference type="GO" id="GO:0044209">
    <property type="term" value="P:AMP salvage"/>
    <property type="evidence" value="ECO:0007669"/>
    <property type="project" value="UniProtKB-UniRule"/>
</dbReference>
<dbReference type="GO" id="GO:0003999">
    <property type="term" value="F:adenine phosphoribosyltransferase activity"/>
    <property type="evidence" value="ECO:0007669"/>
    <property type="project" value="UniProtKB-UniRule"/>
</dbReference>
<dbReference type="NCBIfam" id="TIGR01090">
    <property type="entry name" value="apt"/>
    <property type="match status" value="1"/>
</dbReference>
<dbReference type="InterPro" id="IPR005764">
    <property type="entry name" value="Ade_phspho_trans"/>
</dbReference>
<keyword evidence="9 12" id="KW-0328">Glycosyltransferase</keyword>
<evidence type="ECO:0000256" key="12">
    <source>
        <dbReference type="HAMAP-Rule" id="MF_00004"/>
    </source>
</evidence>
<evidence type="ECO:0000256" key="9">
    <source>
        <dbReference type="ARBA" id="ARBA00022676"/>
    </source>
</evidence>
<comment type="subcellular location">
    <subcellularLocation>
        <location evidence="3 12">Cytoplasm</location>
    </subcellularLocation>
</comment>
<protein>
    <recommendedName>
        <fullName evidence="7 12">Adenine phosphoribosyltransferase</fullName>
        <shortName evidence="12">APRT</shortName>
        <ecNumber evidence="7 12">2.4.2.7</ecNumber>
    </recommendedName>
</protein>
<evidence type="ECO:0000256" key="1">
    <source>
        <dbReference type="ARBA" id="ARBA00000868"/>
    </source>
</evidence>
<evidence type="ECO:0000256" key="7">
    <source>
        <dbReference type="ARBA" id="ARBA00011893"/>
    </source>
</evidence>
<evidence type="ECO:0000256" key="11">
    <source>
        <dbReference type="ARBA" id="ARBA00022726"/>
    </source>
</evidence>
<dbReference type="Gene3D" id="3.40.50.2020">
    <property type="match status" value="1"/>
</dbReference>
<dbReference type="UniPathway" id="UPA00588">
    <property type="reaction ID" value="UER00646"/>
</dbReference>
<evidence type="ECO:0000256" key="4">
    <source>
        <dbReference type="ARBA" id="ARBA00004659"/>
    </source>
</evidence>
<dbReference type="GO" id="GO:0006168">
    <property type="term" value="P:adenine salvage"/>
    <property type="evidence" value="ECO:0007669"/>
    <property type="project" value="InterPro"/>
</dbReference>
<evidence type="ECO:0000259" key="13">
    <source>
        <dbReference type="Pfam" id="PF00156"/>
    </source>
</evidence>
<evidence type="ECO:0000256" key="2">
    <source>
        <dbReference type="ARBA" id="ARBA00003968"/>
    </source>
</evidence>
<feature type="domain" description="Phosphoribosyltransferase" evidence="13">
    <location>
        <begin position="34"/>
        <end position="146"/>
    </location>
</feature>
<comment type="pathway">
    <text evidence="4 12">Purine metabolism; AMP biosynthesis via salvage pathway; AMP from adenine: step 1/1.</text>
</comment>
<dbReference type="SUPFAM" id="SSF53271">
    <property type="entry name" value="PRTase-like"/>
    <property type="match status" value="1"/>
</dbReference>
<evidence type="ECO:0000256" key="3">
    <source>
        <dbReference type="ARBA" id="ARBA00004496"/>
    </source>
</evidence>
<dbReference type="FunFam" id="3.40.50.2020:FF:000004">
    <property type="entry name" value="Adenine phosphoribosyltransferase"/>
    <property type="match status" value="1"/>
</dbReference>
<comment type="subunit">
    <text evidence="6 12">Homodimer.</text>
</comment>
<dbReference type="PANTHER" id="PTHR32315:SF3">
    <property type="entry name" value="ADENINE PHOSPHORIBOSYLTRANSFERASE"/>
    <property type="match status" value="1"/>
</dbReference>
<dbReference type="HAMAP" id="MF_00004">
    <property type="entry name" value="Aden_phosphoribosyltr"/>
    <property type="match status" value="1"/>
</dbReference>
<evidence type="ECO:0000256" key="5">
    <source>
        <dbReference type="ARBA" id="ARBA00008391"/>
    </source>
</evidence>
<evidence type="ECO:0000313" key="14">
    <source>
        <dbReference type="EMBL" id="AIE99380.1"/>
    </source>
</evidence>
<organism evidence="14">
    <name type="scientific">uncultured marine thaumarchaeote KM3_10_C07</name>
    <dbReference type="NCBI Taxonomy" id="1455986"/>
    <lineage>
        <taxon>Archaea</taxon>
        <taxon>Nitrososphaerota</taxon>
        <taxon>environmental samples</taxon>
    </lineage>
</organism>
<dbReference type="Pfam" id="PF00156">
    <property type="entry name" value="Pribosyltran"/>
    <property type="match status" value="1"/>
</dbReference>
<proteinExistence type="inferred from homology"/>
<dbReference type="InterPro" id="IPR050054">
    <property type="entry name" value="UPRTase/APRTase"/>
</dbReference>
<dbReference type="CDD" id="cd06223">
    <property type="entry name" value="PRTases_typeI"/>
    <property type="match status" value="1"/>
</dbReference>
<comment type="catalytic activity">
    <reaction evidence="1 12">
        <text>AMP + diphosphate = 5-phospho-alpha-D-ribose 1-diphosphate + adenine</text>
        <dbReference type="Rhea" id="RHEA:16609"/>
        <dbReference type="ChEBI" id="CHEBI:16708"/>
        <dbReference type="ChEBI" id="CHEBI:33019"/>
        <dbReference type="ChEBI" id="CHEBI:58017"/>
        <dbReference type="ChEBI" id="CHEBI:456215"/>
        <dbReference type="EC" id="2.4.2.7"/>
    </reaction>
</comment>
<evidence type="ECO:0000256" key="8">
    <source>
        <dbReference type="ARBA" id="ARBA00022490"/>
    </source>
</evidence>
<sequence length="168" mass="18892">MNLRDVIRDYPDYPKKGIIFKDMWPAIENPDAFEQILAEFEKEFKGKIDTVVGIESRGFIFGAALANRLKISFIPVRKKGKLPGETISRDFELEYGSASIEIKNESLKGKNILIIDDLLATGGTVEAAAKMIEELEGGIVGLGFLIELDFLKAREILSKYKVFSILRY</sequence>
<comment type="function">
    <text evidence="2 12">Catalyzes a salvage reaction resulting in the formation of AMP, that is energically less costly than de novo synthesis.</text>
</comment>
<dbReference type="GO" id="GO:0006166">
    <property type="term" value="P:purine ribonucleoside salvage"/>
    <property type="evidence" value="ECO:0007669"/>
    <property type="project" value="UniProtKB-UniRule"/>
</dbReference>
<dbReference type="GO" id="GO:0005737">
    <property type="term" value="C:cytoplasm"/>
    <property type="evidence" value="ECO:0007669"/>
    <property type="project" value="UniProtKB-SubCell"/>
</dbReference>
<keyword evidence="8 12" id="KW-0963">Cytoplasm</keyword>
<name>A0A075G5V2_9ARCH</name>
<dbReference type="EMBL" id="KF900562">
    <property type="protein sequence ID" value="AIE99380.1"/>
    <property type="molecule type" value="Genomic_DNA"/>
</dbReference>
<keyword evidence="11 12" id="KW-0660">Purine salvage</keyword>
<dbReference type="AlphaFoldDB" id="A0A075G5V2"/>
<dbReference type="InterPro" id="IPR029057">
    <property type="entry name" value="PRTase-like"/>
</dbReference>
<keyword evidence="10 12" id="KW-0808">Transferase</keyword>
<evidence type="ECO:0000256" key="10">
    <source>
        <dbReference type="ARBA" id="ARBA00022679"/>
    </source>
</evidence>
<accession>A0A075G5V2</accession>
<dbReference type="PANTHER" id="PTHR32315">
    <property type="entry name" value="ADENINE PHOSPHORIBOSYLTRANSFERASE"/>
    <property type="match status" value="1"/>
</dbReference>
<dbReference type="GO" id="GO:0016208">
    <property type="term" value="F:AMP binding"/>
    <property type="evidence" value="ECO:0007669"/>
    <property type="project" value="TreeGrafter"/>
</dbReference>
<comment type="similarity">
    <text evidence="5 12">Belongs to the purine/pyrimidine phosphoribosyltransferase family.</text>
</comment>
<dbReference type="GO" id="GO:0002055">
    <property type="term" value="F:adenine binding"/>
    <property type="evidence" value="ECO:0007669"/>
    <property type="project" value="TreeGrafter"/>
</dbReference>